<dbReference type="AlphaFoldDB" id="A0A0J1GNQ1"/>
<keyword evidence="3" id="KW-0813">Transport</keyword>
<dbReference type="InterPro" id="IPR051906">
    <property type="entry name" value="TolC-like"/>
</dbReference>
<evidence type="ECO:0008006" key="11">
    <source>
        <dbReference type="Google" id="ProtNLM"/>
    </source>
</evidence>
<dbReference type="NCBIfam" id="TIGR01844">
    <property type="entry name" value="type_I_sec_TolC"/>
    <property type="match status" value="1"/>
</dbReference>
<gene>
    <name evidence="9" type="ORF">ABT56_22375</name>
</gene>
<comment type="subcellular location">
    <subcellularLocation>
        <location evidence="1">Cell outer membrane</location>
    </subcellularLocation>
</comment>
<keyword evidence="7" id="KW-0998">Cell outer membrane</keyword>
<dbReference type="InterPro" id="IPR010130">
    <property type="entry name" value="T1SS_OMP_TolC"/>
</dbReference>
<evidence type="ECO:0000256" key="1">
    <source>
        <dbReference type="ARBA" id="ARBA00004442"/>
    </source>
</evidence>
<feature type="signal peptide" evidence="8">
    <location>
        <begin position="1"/>
        <end position="20"/>
    </location>
</feature>
<evidence type="ECO:0000256" key="6">
    <source>
        <dbReference type="ARBA" id="ARBA00023136"/>
    </source>
</evidence>
<dbReference type="PANTHER" id="PTHR30026">
    <property type="entry name" value="OUTER MEMBRANE PROTEIN TOLC"/>
    <property type="match status" value="1"/>
</dbReference>
<evidence type="ECO:0000256" key="3">
    <source>
        <dbReference type="ARBA" id="ARBA00022448"/>
    </source>
</evidence>
<keyword evidence="4" id="KW-1134">Transmembrane beta strand</keyword>
<evidence type="ECO:0000313" key="9">
    <source>
        <dbReference type="EMBL" id="KLV01388.1"/>
    </source>
</evidence>
<dbReference type="PANTHER" id="PTHR30026:SF22">
    <property type="entry name" value="OUTER MEMBRANE EFFLUX PROTEIN"/>
    <property type="match status" value="1"/>
</dbReference>
<dbReference type="PATRIC" id="fig|1195763.3.peg.4793"/>
<keyword evidence="5" id="KW-0812">Transmembrane</keyword>
<name>A0A0J1GNQ1_9GAMM</name>
<evidence type="ECO:0000256" key="4">
    <source>
        <dbReference type="ARBA" id="ARBA00022452"/>
    </source>
</evidence>
<keyword evidence="6" id="KW-0472">Membrane</keyword>
<dbReference type="GO" id="GO:0015562">
    <property type="term" value="F:efflux transmembrane transporter activity"/>
    <property type="evidence" value="ECO:0007669"/>
    <property type="project" value="InterPro"/>
</dbReference>
<dbReference type="InterPro" id="IPR003423">
    <property type="entry name" value="OMP_efflux"/>
</dbReference>
<keyword evidence="10" id="KW-1185">Reference proteome</keyword>
<comment type="similarity">
    <text evidence="2">Belongs to the outer membrane factor (OMF) (TC 1.B.17) family.</text>
</comment>
<evidence type="ECO:0000313" key="10">
    <source>
        <dbReference type="Proteomes" id="UP000036097"/>
    </source>
</evidence>
<dbReference type="Pfam" id="PF02321">
    <property type="entry name" value="OEP"/>
    <property type="match status" value="2"/>
</dbReference>
<dbReference type="SUPFAM" id="SSF56954">
    <property type="entry name" value="Outer membrane efflux proteins (OEP)"/>
    <property type="match status" value="1"/>
</dbReference>
<reference evidence="9 10" key="1">
    <citation type="submission" date="2015-05" db="EMBL/GenBank/DDBJ databases">
        <title>Photobacterium galathea sp. nov.</title>
        <authorList>
            <person name="Machado H."/>
            <person name="Gram L."/>
        </authorList>
    </citation>
    <scope>NUCLEOTIDE SEQUENCE [LARGE SCALE GENOMIC DNA]</scope>
    <source>
        <strain evidence="9 10">CGMCC 1.12159</strain>
    </source>
</reference>
<organism evidence="9 10">
    <name type="scientific">Photobacterium aquae</name>
    <dbReference type="NCBI Taxonomy" id="1195763"/>
    <lineage>
        <taxon>Bacteria</taxon>
        <taxon>Pseudomonadati</taxon>
        <taxon>Pseudomonadota</taxon>
        <taxon>Gammaproteobacteria</taxon>
        <taxon>Vibrionales</taxon>
        <taxon>Vibrionaceae</taxon>
        <taxon>Photobacterium</taxon>
    </lineage>
</organism>
<dbReference type="GO" id="GO:0015288">
    <property type="term" value="F:porin activity"/>
    <property type="evidence" value="ECO:0007669"/>
    <property type="project" value="TreeGrafter"/>
</dbReference>
<dbReference type="GO" id="GO:1990281">
    <property type="term" value="C:efflux pump complex"/>
    <property type="evidence" value="ECO:0007669"/>
    <property type="project" value="TreeGrafter"/>
</dbReference>
<evidence type="ECO:0000256" key="8">
    <source>
        <dbReference type="SAM" id="SignalP"/>
    </source>
</evidence>
<dbReference type="RefSeq" id="WP_047881130.1">
    <property type="nucleotide sequence ID" value="NZ_LDOT01000055.1"/>
</dbReference>
<proteinExistence type="inferred from homology"/>
<dbReference type="Gene3D" id="1.20.1600.10">
    <property type="entry name" value="Outer membrane efflux proteins (OEP)"/>
    <property type="match status" value="1"/>
</dbReference>
<dbReference type="STRING" id="1195763.ABT56_22375"/>
<accession>A0A0J1GNQ1</accession>
<keyword evidence="8" id="KW-0732">Signal</keyword>
<dbReference type="OrthoDB" id="9814637at2"/>
<dbReference type="GO" id="GO:0009279">
    <property type="term" value="C:cell outer membrane"/>
    <property type="evidence" value="ECO:0007669"/>
    <property type="project" value="UniProtKB-SubCell"/>
</dbReference>
<protein>
    <recommendedName>
        <fullName evidence="11">Agglutination protein</fullName>
    </recommendedName>
</protein>
<dbReference type="EMBL" id="LDOT01000055">
    <property type="protein sequence ID" value="KLV01388.1"/>
    <property type="molecule type" value="Genomic_DNA"/>
</dbReference>
<feature type="chain" id="PRO_5005251947" description="Agglutination protein" evidence="8">
    <location>
        <begin position="21"/>
        <end position="435"/>
    </location>
</feature>
<evidence type="ECO:0000256" key="2">
    <source>
        <dbReference type="ARBA" id="ARBA00007613"/>
    </source>
</evidence>
<comment type="caution">
    <text evidence="9">The sequence shown here is derived from an EMBL/GenBank/DDBJ whole genome shotgun (WGS) entry which is preliminary data.</text>
</comment>
<evidence type="ECO:0000256" key="5">
    <source>
        <dbReference type="ARBA" id="ARBA00022692"/>
    </source>
</evidence>
<sequence>MKKQLLSLCIGALCVPSVWAISIEEAVTKGLTTSPEVKEVVESYNARLSIVDQATADYLPSLDLSGEVGYQRRERDREIASTTEELTGRQASLRLRQLIFDGFGVSSNIDRTEFEAEAERYRVLYFTENYALKVTQAYLDVIREQTLLGLAQKNLETHLRYQKDITKKTKSGLGSSADVSQINGRVARAQANVLSAQNNVSDVTDQYLRLVNEMPGNLIQPDVDDRFIPASLEAALELAKQHNPTVSSSLKDVEAAHSQYDASKSGYYPEIDVYVEQSFSKDYDGVRGTDDEFSAMLRLNYNLFGGGRDQARVSESASRIQQAKNISANTVRQVEESTRLSWSAAEILEQQKGYYQQHVEQSFKTLEAYKQQFKLGSRTLLDVLNTENELFEARKSYVAADYDHLEAQYRLINSTGKLLDALYVTVPKDWKAGEK</sequence>
<dbReference type="Proteomes" id="UP000036097">
    <property type="component" value="Unassembled WGS sequence"/>
</dbReference>
<evidence type="ECO:0000256" key="7">
    <source>
        <dbReference type="ARBA" id="ARBA00023237"/>
    </source>
</evidence>